<dbReference type="EMBL" id="MK500589">
    <property type="protein sequence ID" value="QBK93018.1"/>
    <property type="molecule type" value="Genomic_DNA"/>
</dbReference>
<dbReference type="SUPFAM" id="SSF140860">
    <property type="entry name" value="Pseudo ankyrin repeat-like"/>
    <property type="match status" value="1"/>
</dbReference>
<sequence length="386" mass="44857">MEYIPAPRDVAVIIYEYFINGNDYTPFNDDDIMSFENKIINRDKLLIWASKQGRMNIVMNFQTKDRNLQLFCIKEAAKYGRYDCFMVFYNLLNHNIDSVVMVASGEGNDKKIISEISKEWINIESDIAQGAARGGHYTLFLKHASKISFLNHDYLCHNIVSGGSMKILLKAQKCITFSLDFDLILEESCMKGDYEIFQHCTKKGIDLSHLDSYYIGLGGNRKILNEAMKYSIIQWNKVMLGAIISDNHSMMKHAIYHGVSNWSLFIIETAKLWHLDALKFLEKEIALKNMSIGTNIWNDCMVIASEHWSDHDYYEDPMDIIEYCHKKGAYNINHVLIEGVFHNNDNMIHYAEKNGADAWGSCYERIKKTERKDMIKFVNNKRRRLI</sequence>
<accession>A0A481ZAS4</accession>
<name>A0A481ZAS4_9VIRU</name>
<proteinExistence type="predicted"/>
<gene>
    <name evidence="1" type="ORF">LCPAC403_01520</name>
</gene>
<reference evidence="1" key="1">
    <citation type="journal article" date="2019" name="MBio">
        <title>Virus Genomes from Deep Sea Sediments Expand the Ocean Megavirome and Support Independent Origins of Viral Gigantism.</title>
        <authorList>
            <person name="Backstrom D."/>
            <person name="Yutin N."/>
            <person name="Jorgensen S.L."/>
            <person name="Dharamshi J."/>
            <person name="Homa F."/>
            <person name="Zaremba-Niedwiedzka K."/>
            <person name="Spang A."/>
            <person name="Wolf Y.I."/>
            <person name="Koonin E.V."/>
            <person name="Ettema T.J."/>
        </authorList>
    </citation>
    <scope>NUCLEOTIDE SEQUENCE</scope>
</reference>
<evidence type="ECO:0000313" key="1">
    <source>
        <dbReference type="EMBL" id="QBK93018.1"/>
    </source>
</evidence>
<organism evidence="1">
    <name type="scientific">Pithovirus LCPAC403</name>
    <dbReference type="NCBI Taxonomy" id="2506596"/>
    <lineage>
        <taxon>Viruses</taxon>
        <taxon>Pithoviruses</taxon>
    </lineage>
</organism>
<protein>
    <submittedName>
        <fullName evidence="1">Ankyrin repeat protein</fullName>
    </submittedName>
</protein>